<evidence type="ECO:0000313" key="1">
    <source>
        <dbReference type="Proteomes" id="UP000887579"/>
    </source>
</evidence>
<organism evidence="1 2">
    <name type="scientific">Panagrolaimus sp. ES5</name>
    <dbReference type="NCBI Taxonomy" id="591445"/>
    <lineage>
        <taxon>Eukaryota</taxon>
        <taxon>Metazoa</taxon>
        <taxon>Ecdysozoa</taxon>
        <taxon>Nematoda</taxon>
        <taxon>Chromadorea</taxon>
        <taxon>Rhabditida</taxon>
        <taxon>Tylenchina</taxon>
        <taxon>Panagrolaimomorpha</taxon>
        <taxon>Panagrolaimoidea</taxon>
        <taxon>Panagrolaimidae</taxon>
        <taxon>Panagrolaimus</taxon>
    </lineage>
</organism>
<accession>A0AC34FHP5</accession>
<protein>
    <submittedName>
        <fullName evidence="2">C-type lectin domain-containing protein</fullName>
    </submittedName>
</protein>
<proteinExistence type="predicted"/>
<sequence>MMFLLFCICCLLANVVTAFKCPENSKEWESKCYIFVSEISEFMNAEINCRSLGGHLASIPNAFTNAFIAQQAAIKFQGSGTSDAWLGGSSLANSKIWTWTDGQPFTFSQWTNSSAVKGQTCTAVGLANGLWMADDCYEAKPYICIIDKNVQTTTTATTHLTTTPTSTTTTSKITTASEASSSAAPTSTYFSSTSAATASSQTTTFHKTTQLFTSPVTTEARLTTSTSDVVSSSSSATATPKLPTVTTSASQSTTPLTNSPKTVTTIPIENNTTSSHLSTTTTEIATATPFTSTSTNPKYPCPHNWTYFATTSSCYFSTPPELSWKDAEEFCVDKNARLASIHSDEELEFVNKNIHWGWIGLHKTEEEWKWIDNSQADYFKWHFGNPELYSSTCGHILNLFRNDFECSDLLRAICKMTISQN</sequence>
<dbReference type="WBParaSite" id="ES5_v2.g16676.t1">
    <property type="protein sequence ID" value="ES5_v2.g16676.t1"/>
    <property type="gene ID" value="ES5_v2.g16676"/>
</dbReference>
<dbReference type="Proteomes" id="UP000887579">
    <property type="component" value="Unplaced"/>
</dbReference>
<evidence type="ECO:0000313" key="2">
    <source>
        <dbReference type="WBParaSite" id="ES5_v2.g16676.t1"/>
    </source>
</evidence>
<reference evidence="2" key="1">
    <citation type="submission" date="2022-11" db="UniProtKB">
        <authorList>
            <consortium name="WormBaseParasite"/>
        </authorList>
    </citation>
    <scope>IDENTIFICATION</scope>
</reference>
<name>A0AC34FHP5_9BILA</name>